<name>A0A938WS65_9BACT</name>
<dbReference type="Proteomes" id="UP000706891">
    <property type="component" value="Unassembled WGS sequence"/>
</dbReference>
<reference evidence="1" key="1">
    <citation type="submission" date="2020-08" db="EMBL/GenBank/DDBJ databases">
        <authorList>
            <person name="Cejkova D."/>
            <person name="Kubasova T."/>
            <person name="Jahodarova E."/>
            <person name="Rychlik I."/>
        </authorList>
    </citation>
    <scope>NUCLEOTIDE SEQUENCE</scope>
    <source>
        <strain evidence="1">An824</strain>
    </source>
</reference>
<protein>
    <submittedName>
        <fullName evidence="1">Nucleotidyl transferase AbiEii/AbiGii toxin family protein</fullName>
    </submittedName>
</protein>
<dbReference type="Pfam" id="PF08843">
    <property type="entry name" value="AbiEii"/>
    <property type="match status" value="1"/>
</dbReference>
<proteinExistence type="predicted"/>
<dbReference type="AlphaFoldDB" id="A0A938WS65"/>
<accession>A0A938WS65</accession>
<dbReference type="GO" id="GO:0016740">
    <property type="term" value="F:transferase activity"/>
    <property type="evidence" value="ECO:0007669"/>
    <property type="project" value="UniProtKB-KW"/>
</dbReference>
<keyword evidence="1" id="KW-0808">Transferase</keyword>
<dbReference type="EMBL" id="JACJJG010000014">
    <property type="protein sequence ID" value="MBM6673173.1"/>
    <property type="molecule type" value="Genomic_DNA"/>
</dbReference>
<comment type="caution">
    <text evidence="1">The sequence shown here is derived from an EMBL/GenBank/DDBJ whole genome shotgun (WGS) entry which is preliminary data.</text>
</comment>
<evidence type="ECO:0000313" key="2">
    <source>
        <dbReference type="Proteomes" id="UP000706891"/>
    </source>
</evidence>
<organism evidence="1 2">
    <name type="scientific">Marseilla massiliensis</name>
    <dbReference type="NCBI Taxonomy" id="1841864"/>
    <lineage>
        <taxon>Bacteria</taxon>
        <taxon>Pseudomonadati</taxon>
        <taxon>Bacteroidota</taxon>
        <taxon>Bacteroidia</taxon>
        <taxon>Bacteroidales</taxon>
        <taxon>Prevotellaceae</taxon>
        <taxon>Marseilla</taxon>
    </lineage>
</organism>
<gene>
    <name evidence="1" type="ORF">H6A34_04690</name>
</gene>
<dbReference type="InterPro" id="IPR014942">
    <property type="entry name" value="AbiEii"/>
</dbReference>
<keyword evidence="2" id="KW-1185">Reference proteome</keyword>
<sequence>MLSFQTIEPDTLELLKALMAEPSFNGMRLVGGTSLALQYGHRQSVDIDMFGIFSPDASAMSERLKKLGQTFVVKESERIKIYTINGIKVDFVDYGNYPWIDDVIIENGLRLASPKDIAAMKINAIEGRGTKKDFIDVYFLLQHYSLNQLLDFYAKKYPEHSIFRALMSLTYYEDANMQPMPKMFSDITWNKIKEKITSEVKKFK</sequence>
<reference evidence="1" key="2">
    <citation type="journal article" date="2021" name="Sci. Rep.">
        <title>The distribution of antibiotic resistance genes in chicken gut microbiota commensals.</title>
        <authorList>
            <person name="Juricova H."/>
            <person name="Matiasovicova J."/>
            <person name="Kubasova T."/>
            <person name="Cejkova D."/>
            <person name="Rychlik I."/>
        </authorList>
    </citation>
    <scope>NUCLEOTIDE SEQUENCE</scope>
    <source>
        <strain evidence="1">An824</strain>
    </source>
</reference>
<dbReference type="RefSeq" id="WP_205103795.1">
    <property type="nucleotide sequence ID" value="NZ_JACJJG010000014.1"/>
</dbReference>
<evidence type="ECO:0000313" key="1">
    <source>
        <dbReference type="EMBL" id="MBM6673173.1"/>
    </source>
</evidence>